<sequence>MESPINVPDFLSRPLGADYPKELHDQLKRKFHCRICIGDSNEYIPARLKIRFDSQQPWLDVRIGEAHIVFPATQTYMKLVIKGISRQYDAFIQAHQKSATEVKKDNQACFFELSPSAKPVFAGPLWELKGDELERWSKLQAIEWPGEKVFIWIAFPDQQFDVFRNMQIYMAKLVDHVRKNVSPNGRPRLCWYAEQHPLADGEKAPRRPKMPWLFDADGNYNAWDTPVDFFLDDEDRRSKPHSWNDILSGPPPPEGIRVDYHVGNANPDPQTDIRPVIGNGFCMGSSRADFAILTRAHFDPALDGQARKIMATVQVDLKSVNLQIDALVMAGRTISFGDSTKSNGNGFSLRRTILAQASELSSKSPFYFELNVKDISEVPADLQKERINYIQQKYKLDESQTRAVQKSVFKVVAGVHLVKGPPGNGKTRTTLVMMLILASLGMKVLVCAGSNQAVDTLLLAFHEALTKWVFFVVQVKRSDSVQRALEDCQIEALVVKTATDFYDDRPEAKQLLDLLDQDRERVLSKDDTILLRRCYENVLRLVIGQCKVVAVTLNASCDENLKIMFQPYALLCDEAGQCLEGDSMIPMTLYHETLRTITLIGDPGQLPPTVISSCENEGANFHARSLMSRLARSYPLTLLEINYRCHPDILAWPASAIYKSEITPSEQNAKPERVGRAWDAFTASRHHFKGNGLAGKRRLVIDADGQAEKPSGSTSWRNDAHIKVVITLLRALYAYRATQDRIYPEDVTLICPYKEQVKRVIERFSAEGVGYKRCLTVDGSQGQESNIVIFMFTKPRTNSMAEVGFMSSYQRLNLALTRAKKLLIVAANLRIWNAEFVRAAKTGSSRYLAGFLKDAVDKGDVLRWVDRETVERAFDSTQPQKTATASRPTPQPRKMAAASGLTPRTQKKEQRTDTNITRSARAVDDEVAEARLQIKRMKLDDSIEAERKALDGEIKEMEARRDSLNAQQNALNAQQNALDVQQQALNVKQEALVVKWKEVEASMNSINTRRDALEYIEGEG</sequence>
<feature type="domain" description="DNA2/NAM7 helicase-like C-terminal" evidence="5">
    <location>
        <begin position="623"/>
        <end position="828"/>
    </location>
</feature>
<accession>A0A101MHG1</accession>
<dbReference type="Gene3D" id="3.40.50.300">
    <property type="entry name" value="P-loop containing nucleotide triphosphate hydrolases"/>
    <property type="match status" value="2"/>
</dbReference>
<keyword evidence="1" id="KW-0547">Nucleotide-binding</keyword>
<evidence type="ECO:0000256" key="2">
    <source>
        <dbReference type="SAM" id="Coils"/>
    </source>
</evidence>
<keyword evidence="1" id="KW-0067">ATP-binding</keyword>
<dbReference type="CDD" id="cd18808">
    <property type="entry name" value="SF1_C_Upf1"/>
    <property type="match status" value="1"/>
</dbReference>
<dbReference type="InterPro" id="IPR041679">
    <property type="entry name" value="DNA2/NAM7-like_C"/>
</dbReference>
<evidence type="ECO:0000256" key="1">
    <source>
        <dbReference type="ARBA" id="ARBA00022806"/>
    </source>
</evidence>
<feature type="coiled-coil region" evidence="2">
    <location>
        <begin position="920"/>
        <end position="984"/>
    </location>
</feature>
<dbReference type="InterPro" id="IPR027417">
    <property type="entry name" value="P-loop_NTPase"/>
</dbReference>
<dbReference type="AlphaFoldDB" id="A0A101MHG1"/>
<dbReference type="InterPro" id="IPR041677">
    <property type="entry name" value="DNA2/NAM7_AAA_11"/>
</dbReference>
<dbReference type="PANTHER" id="PTHR10887">
    <property type="entry name" value="DNA2/NAM7 HELICASE FAMILY"/>
    <property type="match status" value="1"/>
</dbReference>
<organism evidence="6 7">
    <name type="scientific">Penicillium freii</name>
    <dbReference type="NCBI Taxonomy" id="48697"/>
    <lineage>
        <taxon>Eukaryota</taxon>
        <taxon>Fungi</taxon>
        <taxon>Dikarya</taxon>
        <taxon>Ascomycota</taxon>
        <taxon>Pezizomycotina</taxon>
        <taxon>Eurotiomycetes</taxon>
        <taxon>Eurotiomycetidae</taxon>
        <taxon>Eurotiales</taxon>
        <taxon>Aspergillaceae</taxon>
        <taxon>Penicillium</taxon>
    </lineage>
</organism>
<proteinExistence type="predicted"/>
<keyword evidence="2" id="KW-0175">Coiled coil</keyword>
<protein>
    <recommendedName>
        <fullName evidence="8">DNA2/NAM7 helicase-like C-terminal domain-containing protein</fullName>
    </recommendedName>
</protein>
<evidence type="ECO:0000313" key="6">
    <source>
        <dbReference type="EMBL" id="KUM60508.1"/>
    </source>
</evidence>
<evidence type="ECO:0000259" key="5">
    <source>
        <dbReference type="Pfam" id="PF13087"/>
    </source>
</evidence>
<feature type="domain" description="DNA2/NAM7 helicase helicase" evidence="4">
    <location>
        <begin position="395"/>
        <end position="612"/>
    </location>
</feature>
<dbReference type="STRING" id="48697.A0A101MHG1"/>
<feature type="region of interest" description="Disordered" evidence="3">
    <location>
        <begin position="873"/>
        <end position="915"/>
    </location>
</feature>
<gene>
    <name evidence="6" type="ORF">ACN42_g6634</name>
</gene>
<dbReference type="Pfam" id="PF13086">
    <property type="entry name" value="AAA_11"/>
    <property type="match status" value="1"/>
</dbReference>
<evidence type="ECO:0000256" key="3">
    <source>
        <dbReference type="SAM" id="MobiDB-lite"/>
    </source>
</evidence>
<name>A0A101MHG1_PENFR</name>
<dbReference type="Pfam" id="PF13087">
    <property type="entry name" value="AAA_12"/>
    <property type="match status" value="1"/>
</dbReference>
<evidence type="ECO:0008006" key="8">
    <source>
        <dbReference type="Google" id="ProtNLM"/>
    </source>
</evidence>
<keyword evidence="1" id="KW-0347">Helicase</keyword>
<dbReference type="PANTHER" id="PTHR10887:SF495">
    <property type="entry name" value="HELICASE SENATAXIN ISOFORM X1-RELATED"/>
    <property type="match status" value="1"/>
</dbReference>
<comment type="caution">
    <text evidence="6">The sequence shown here is derived from an EMBL/GenBank/DDBJ whole genome shotgun (WGS) entry which is preliminary data.</text>
</comment>
<dbReference type="GO" id="GO:0004386">
    <property type="term" value="F:helicase activity"/>
    <property type="evidence" value="ECO:0007669"/>
    <property type="project" value="InterPro"/>
</dbReference>
<keyword evidence="1" id="KW-0378">Hydrolase</keyword>
<dbReference type="SUPFAM" id="SSF52540">
    <property type="entry name" value="P-loop containing nucleoside triphosphate hydrolases"/>
    <property type="match status" value="1"/>
</dbReference>
<dbReference type="Proteomes" id="UP000055045">
    <property type="component" value="Unassembled WGS sequence"/>
</dbReference>
<evidence type="ECO:0000313" key="7">
    <source>
        <dbReference type="Proteomes" id="UP000055045"/>
    </source>
</evidence>
<reference evidence="6 7" key="1">
    <citation type="submission" date="2015-10" db="EMBL/GenBank/DDBJ databases">
        <title>Genome sequencing of Penicillium freii.</title>
        <authorList>
            <person name="Nguyen H.D."/>
            <person name="Visagie C.M."/>
            <person name="Seifert K.A."/>
        </authorList>
    </citation>
    <scope>NUCLEOTIDE SEQUENCE [LARGE SCALE GENOMIC DNA]</scope>
    <source>
        <strain evidence="6 7">DAOM 242723</strain>
    </source>
</reference>
<evidence type="ECO:0000259" key="4">
    <source>
        <dbReference type="Pfam" id="PF13086"/>
    </source>
</evidence>
<dbReference type="InterPro" id="IPR045055">
    <property type="entry name" value="DNA2/NAM7-like"/>
</dbReference>
<dbReference type="EMBL" id="LLXE01000172">
    <property type="protein sequence ID" value="KUM60508.1"/>
    <property type="molecule type" value="Genomic_DNA"/>
</dbReference>
<feature type="compositionally biased region" description="Polar residues" evidence="3">
    <location>
        <begin position="875"/>
        <end position="888"/>
    </location>
</feature>
<dbReference type="InterPro" id="IPR047187">
    <property type="entry name" value="SF1_C_Upf1"/>
</dbReference>
<keyword evidence="7" id="KW-1185">Reference proteome</keyword>